<keyword evidence="2" id="KW-1185">Reference proteome</keyword>
<dbReference type="Proteomes" id="UP000663935">
    <property type="component" value="Chromosome"/>
</dbReference>
<sequence length="86" mass="9912">MGHEFTHVGQISVLGSLATSYSDYKSLLYMMEFQGYSYGSYLGSTNYGGFNAFSPYNFNDLSLKLFSKLNWYNYKFTTTARFINPF</sequence>
<evidence type="ECO:0000313" key="1">
    <source>
        <dbReference type="EMBL" id="QTD36396.1"/>
    </source>
</evidence>
<proteinExistence type="predicted"/>
<gene>
    <name evidence="1" type="ORF">JL193_09510</name>
</gene>
<reference evidence="1 2" key="1">
    <citation type="submission" date="2021-03" db="EMBL/GenBank/DDBJ databases">
        <title>Complete genome of Polaribacter_sp.G4M1.</title>
        <authorList>
            <person name="Jeong S.W."/>
            <person name="Bae J.W."/>
        </authorList>
    </citation>
    <scope>NUCLEOTIDE SEQUENCE [LARGE SCALE GENOMIC DNA]</scope>
    <source>
        <strain evidence="1 2">G4M1</strain>
    </source>
</reference>
<protein>
    <recommendedName>
        <fullName evidence="3">DUF4157 domain-containing protein</fullName>
    </recommendedName>
</protein>
<evidence type="ECO:0000313" key="2">
    <source>
        <dbReference type="Proteomes" id="UP000663935"/>
    </source>
</evidence>
<evidence type="ECO:0008006" key="3">
    <source>
        <dbReference type="Google" id="ProtNLM"/>
    </source>
</evidence>
<dbReference type="EMBL" id="CP071795">
    <property type="protein sequence ID" value="QTD36396.1"/>
    <property type="molecule type" value="Genomic_DNA"/>
</dbReference>
<organism evidence="1 2">
    <name type="scientific">Polaribacter batillariae</name>
    <dbReference type="NCBI Taxonomy" id="2808900"/>
    <lineage>
        <taxon>Bacteria</taxon>
        <taxon>Pseudomonadati</taxon>
        <taxon>Bacteroidota</taxon>
        <taxon>Flavobacteriia</taxon>
        <taxon>Flavobacteriales</taxon>
        <taxon>Flavobacteriaceae</taxon>
    </lineage>
</organism>
<accession>A0ABX7SS87</accession>
<name>A0ABX7SS87_9FLAO</name>
<dbReference type="RefSeq" id="WP_207970584.1">
    <property type="nucleotide sequence ID" value="NZ_CP071795.1"/>
</dbReference>